<evidence type="ECO:0000313" key="5">
    <source>
        <dbReference type="EMBL" id="ELR12867.1"/>
    </source>
</evidence>
<gene>
    <name evidence="5" type="ORF">ACA1_094260</name>
</gene>
<name>L8GIN9_ACACF</name>
<dbReference type="InterPro" id="IPR000219">
    <property type="entry name" value="DH_dom"/>
</dbReference>
<feature type="region of interest" description="Disordered" evidence="3">
    <location>
        <begin position="111"/>
        <end position="225"/>
    </location>
</feature>
<dbReference type="EMBL" id="KB008103">
    <property type="protein sequence ID" value="ELR12867.1"/>
    <property type="molecule type" value="Genomic_DNA"/>
</dbReference>
<dbReference type="PANTHER" id="PTHR12673">
    <property type="entry name" value="FACIOGENITAL DYSPLASIA PROTEIN"/>
    <property type="match status" value="1"/>
</dbReference>
<feature type="region of interest" description="Disordered" evidence="3">
    <location>
        <begin position="75"/>
        <end position="97"/>
    </location>
</feature>
<dbReference type="VEuPathDB" id="AmoebaDB:ACA1_094260"/>
<feature type="compositionally biased region" description="Low complexity" evidence="3">
    <location>
        <begin position="149"/>
        <end position="183"/>
    </location>
</feature>
<feature type="repeat" description="ANK" evidence="2">
    <location>
        <begin position="341"/>
        <end position="375"/>
    </location>
</feature>
<dbReference type="PANTHER" id="PTHR12673:SF159">
    <property type="entry name" value="LD03170P"/>
    <property type="match status" value="1"/>
</dbReference>
<proteinExistence type="predicted"/>
<dbReference type="CDD" id="cd00160">
    <property type="entry name" value="RhoGEF"/>
    <property type="match status" value="1"/>
</dbReference>
<dbReference type="Pfam" id="PF22697">
    <property type="entry name" value="SOS1_NGEF_PH"/>
    <property type="match status" value="1"/>
</dbReference>
<dbReference type="GO" id="GO:0005737">
    <property type="term" value="C:cytoplasm"/>
    <property type="evidence" value="ECO:0007669"/>
    <property type="project" value="TreeGrafter"/>
</dbReference>
<feature type="region of interest" description="Disordered" evidence="3">
    <location>
        <begin position="1"/>
        <end position="23"/>
    </location>
</feature>
<feature type="compositionally biased region" description="Low complexity" evidence="3">
    <location>
        <begin position="1024"/>
        <end position="1037"/>
    </location>
</feature>
<dbReference type="Gene3D" id="1.25.40.20">
    <property type="entry name" value="Ankyrin repeat-containing domain"/>
    <property type="match status" value="2"/>
</dbReference>
<dbReference type="InterPro" id="IPR051092">
    <property type="entry name" value="FYVE_RhoGEF_PH"/>
</dbReference>
<feature type="region of interest" description="Disordered" evidence="3">
    <location>
        <begin position="987"/>
        <end position="1137"/>
    </location>
</feature>
<reference evidence="5 6" key="1">
    <citation type="journal article" date="2013" name="Genome Biol.">
        <title>Genome of Acanthamoeba castellanii highlights extensive lateral gene transfer and early evolution of tyrosine kinase signaling.</title>
        <authorList>
            <person name="Clarke M."/>
            <person name="Lohan A.J."/>
            <person name="Liu B."/>
            <person name="Lagkouvardos I."/>
            <person name="Roy S."/>
            <person name="Zafar N."/>
            <person name="Bertelli C."/>
            <person name="Schilde C."/>
            <person name="Kianianmomeni A."/>
            <person name="Burglin T.R."/>
            <person name="Frech C."/>
            <person name="Turcotte B."/>
            <person name="Kopec K.O."/>
            <person name="Synnott J.M."/>
            <person name="Choo C."/>
            <person name="Paponov I."/>
            <person name="Finkler A."/>
            <person name="Soon Heng Tan C."/>
            <person name="Hutchins A.P."/>
            <person name="Weinmeier T."/>
            <person name="Rattei T."/>
            <person name="Chu J.S."/>
            <person name="Gimenez G."/>
            <person name="Irimia M."/>
            <person name="Rigden D.J."/>
            <person name="Fitzpatrick D.A."/>
            <person name="Lorenzo-Morales J."/>
            <person name="Bateman A."/>
            <person name="Chiu C.H."/>
            <person name="Tang P."/>
            <person name="Hegemann P."/>
            <person name="Fromm H."/>
            <person name="Raoult D."/>
            <person name="Greub G."/>
            <person name="Miranda-Saavedra D."/>
            <person name="Chen N."/>
            <person name="Nash P."/>
            <person name="Ginger M.L."/>
            <person name="Horn M."/>
            <person name="Schaap P."/>
            <person name="Caler L."/>
            <person name="Loftus B."/>
        </authorList>
    </citation>
    <scope>NUCLEOTIDE SEQUENCE [LARGE SCALE GENOMIC DNA]</scope>
    <source>
        <strain evidence="5 6">Neff</strain>
    </source>
</reference>
<feature type="compositionally biased region" description="Basic and acidic residues" evidence="3">
    <location>
        <begin position="1103"/>
        <end position="1116"/>
    </location>
</feature>
<feature type="region of interest" description="Disordered" evidence="3">
    <location>
        <begin position="265"/>
        <end position="290"/>
    </location>
</feature>
<dbReference type="InterPro" id="IPR002110">
    <property type="entry name" value="Ankyrin_rpt"/>
</dbReference>
<keyword evidence="1" id="KW-0344">Guanine-nucleotide releasing factor</keyword>
<evidence type="ECO:0000256" key="3">
    <source>
        <dbReference type="SAM" id="MobiDB-lite"/>
    </source>
</evidence>
<dbReference type="PROSITE" id="PS50010">
    <property type="entry name" value="DH_2"/>
    <property type="match status" value="1"/>
</dbReference>
<dbReference type="PROSITE" id="PS00741">
    <property type="entry name" value="DH_1"/>
    <property type="match status" value="1"/>
</dbReference>
<dbReference type="GeneID" id="14913515"/>
<dbReference type="Gene3D" id="1.20.900.10">
    <property type="entry name" value="Dbl homology (DH) domain"/>
    <property type="match status" value="1"/>
</dbReference>
<sequence>MFGGEGRATGEDGGKKGHDDRAAAAALREEVALLWAELREERRLRLALEARLHSVLPQLAATAAAAAAECAPATSTATSASSPPPPSSSSSSSPGTCSTVVVPVVVMPTDDSSSTVVAATGTTTTTSSPAPSPKEQQVEGHQQSEQGGSSTPTSMPSSPWSSSSSLLVPVQPSPPSTSTSPHSTLRRATPIGSLRRGGAEQQEHAQQQQQKEPQPPQSPEQRLESVEKRLASLEENVWALSRPGQLQPAASGLLSNLLGRVDDKTKSKRRTVRDANKGGAEGDSDDEAGSALFDLSPQELAELKERTANRSVHAIVKDGSLSQLRVKVAENVGLINLKDEEGQTPLHVACLEHPVKMDIVRFLLANSADVNAVDSNGWSPLHAACKNAHGNGDLVRLLPAAAAAAAAAAYVNNGAEASLANSDETRPIHYFARQNFSPEQLPSFSKALHLLLAKGADLSHTNRHGETALHNAVMYACNEVAMFLLAHKTANLQIRNIYGETVLNYAIRSYKKELVDKLLELGMDPRQPDDRGNKTALQVAAGLGLPAKDIFNLLKARASALDMKDMTPEQKTRYRMNLAIEEIITTETEYLQDLRVLISVYVEPLKKNQQDDSAATKILTKMEMQSIFGNVEQIYQVASDFVRDLPDMESNWQANKVPPPIGKIFRKHTKAFEVYEKVCTHQHISTEWLDRALGKDEKKGKATPFAEFCDKARQLKACRKLDLAAFLIKPFQRITKYPLLLREVLGYSDESYADYQDLKKAQEEINAIINGANEKKRISDNLQSIIKIQSRIEWPAQSLVNSMVPLIAKKGRTLTAKGDMQVSVNGEKFAQRHVYLFSDALVVVQRIRKEKKTKKKFLFVCQLLFETAAVSDVKDGSVESGKQLKACLGVEDGKHKALICCTSELEKVEWFDHISKGIELAKTLSHADKKESIHETIRNAKPGEKGPSVVAALHELNRVHSESGGLSGTVVIGGASGSTLAVTSALRGRDTASGSSGALSARTPRGRAEESSEKKKEEEEGEETTPSTSPSTAPVTEDPSKEESSGGGGGEGSAVGSAMWEVKRERTKKRSTVYLGSLTLPRFGSTDDAAASTKKTKKKKKSGKDDKKESKKERKAAAAAAAASSTPAAAAPPASDS</sequence>
<feature type="repeat" description="ANK" evidence="2">
    <location>
        <begin position="498"/>
        <end position="530"/>
    </location>
</feature>
<dbReference type="OrthoDB" id="341259at2759"/>
<dbReference type="KEGG" id="acan:ACA1_094260"/>
<dbReference type="RefSeq" id="XP_004334880.1">
    <property type="nucleotide sequence ID" value="XM_004334832.1"/>
</dbReference>
<dbReference type="GO" id="GO:0005085">
    <property type="term" value="F:guanyl-nucleotide exchange factor activity"/>
    <property type="evidence" value="ECO:0007669"/>
    <property type="project" value="UniProtKB-KW"/>
</dbReference>
<feature type="compositionally biased region" description="Polar residues" evidence="3">
    <location>
        <begin position="139"/>
        <end position="148"/>
    </location>
</feature>
<dbReference type="PROSITE" id="PS50297">
    <property type="entry name" value="ANK_REP_REGION"/>
    <property type="match status" value="1"/>
</dbReference>
<dbReference type="Proteomes" id="UP000011083">
    <property type="component" value="Unassembled WGS sequence"/>
</dbReference>
<dbReference type="GO" id="GO:0035556">
    <property type="term" value="P:intracellular signal transduction"/>
    <property type="evidence" value="ECO:0007669"/>
    <property type="project" value="InterPro"/>
</dbReference>
<dbReference type="InterPro" id="IPR055251">
    <property type="entry name" value="SOS1_NGEF_PH"/>
</dbReference>
<evidence type="ECO:0000256" key="2">
    <source>
        <dbReference type="PROSITE-ProRule" id="PRU00023"/>
    </source>
</evidence>
<evidence type="ECO:0000259" key="4">
    <source>
        <dbReference type="PROSITE" id="PS50010"/>
    </source>
</evidence>
<protein>
    <submittedName>
        <fullName evidence="5">RhoGEF domain containing protein</fullName>
    </submittedName>
</protein>
<dbReference type="SMART" id="SM00248">
    <property type="entry name" value="ANK"/>
    <property type="match status" value="4"/>
</dbReference>
<dbReference type="SMART" id="SM00325">
    <property type="entry name" value="RhoGEF"/>
    <property type="match status" value="1"/>
</dbReference>
<feature type="compositionally biased region" description="Basic and acidic residues" evidence="3">
    <location>
        <begin position="8"/>
        <end position="23"/>
    </location>
</feature>
<organism evidence="5 6">
    <name type="scientific">Acanthamoeba castellanii (strain ATCC 30010 / Neff)</name>
    <dbReference type="NCBI Taxonomy" id="1257118"/>
    <lineage>
        <taxon>Eukaryota</taxon>
        <taxon>Amoebozoa</taxon>
        <taxon>Discosea</taxon>
        <taxon>Longamoebia</taxon>
        <taxon>Centramoebida</taxon>
        <taxon>Acanthamoebidae</taxon>
        <taxon>Acanthamoeba</taxon>
    </lineage>
</organism>
<keyword evidence="2" id="KW-0040">ANK repeat</keyword>
<feature type="compositionally biased region" description="Low complexity" evidence="3">
    <location>
        <begin position="88"/>
        <end position="97"/>
    </location>
</feature>
<dbReference type="InterPro" id="IPR011993">
    <property type="entry name" value="PH-like_dom_sf"/>
</dbReference>
<dbReference type="Pfam" id="PF00621">
    <property type="entry name" value="RhoGEF"/>
    <property type="match status" value="1"/>
</dbReference>
<feature type="compositionally biased region" description="Basic and acidic residues" evidence="3">
    <location>
        <begin position="1006"/>
        <end position="1018"/>
    </location>
</feature>
<feature type="compositionally biased region" description="Low complexity" evidence="3">
    <location>
        <begin position="111"/>
        <end position="129"/>
    </location>
</feature>
<accession>L8GIN9</accession>
<keyword evidence="6" id="KW-1185">Reference proteome</keyword>
<evidence type="ECO:0000256" key="1">
    <source>
        <dbReference type="ARBA" id="ARBA00022658"/>
    </source>
</evidence>
<dbReference type="Gene3D" id="2.30.29.30">
    <property type="entry name" value="Pleckstrin-homology domain (PH domain)/Phosphotyrosine-binding domain (PTB)"/>
    <property type="match status" value="1"/>
</dbReference>
<feature type="compositionally biased region" description="Low complexity" evidence="3">
    <location>
        <begin position="1117"/>
        <end position="1137"/>
    </location>
</feature>
<dbReference type="SUPFAM" id="SSF48065">
    <property type="entry name" value="DBL homology domain (DH-domain)"/>
    <property type="match status" value="1"/>
</dbReference>
<dbReference type="InterPro" id="IPR001331">
    <property type="entry name" value="GDS_CDC24_CS"/>
</dbReference>
<evidence type="ECO:0000313" key="6">
    <source>
        <dbReference type="Proteomes" id="UP000011083"/>
    </source>
</evidence>
<dbReference type="SUPFAM" id="SSF48403">
    <property type="entry name" value="Ankyrin repeat"/>
    <property type="match status" value="1"/>
</dbReference>
<dbReference type="PROSITE" id="PS50088">
    <property type="entry name" value="ANK_REPEAT"/>
    <property type="match status" value="2"/>
</dbReference>
<dbReference type="Pfam" id="PF12796">
    <property type="entry name" value="Ank_2"/>
    <property type="match status" value="2"/>
</dbReference>
<dbReference type="InterPro" id="IPR035899">
    <property type="entry name" value="DBL_dom_sf"/>
</dbReference>
<dbReference type="InterPro" id="IPR036770">
    <property type="entry name" value="Ankyrin_rpt-contain_sf"/>
</dbReference>
<dbReference type="AlphaFoldDB" id="L8GIN9"/>
<feature type="domain" description="DH" evidence="4">
    <location>
        <begin position="575"/>
        <end position="775"/>
    </location>
</feature>
<dbReference type="SUPFAM" id="SSF50729">
    <property type="entry name" value="PH domain-like"/>
    <property type="match status" value="1"/>
</dbReference>